<dbReference type="Pfam" id="PF03193">
    <property type="entry name" value="RsgA_GTPase"/>
    <property type="match status" value="1"/>
</dbReference>
<dbReference type="EC" id="3.6.1.-" evidence="2"/>
<feature type="binding site" evidence="2">
    <location>
        <position position="278"/>
    </location>
    <ligand>
        <name>Zn(2+)</name>
        <dbReference type="ChEBI" id="CHEBI:29105"/>
    </ligand>
</feature>
<comment type="subunit">
    <text evidence="2">Monomer. Associates with 30S ribosomal subunit, binds 16S rRNA.</text>
</comment>
<comment type="function">
    <text evidence="2">One of several proteins that assist in the late maturation steps of the functional core of the 30S ribosomal subunit. Helps release RbfA from mature subunits. May play a role in the assembly of ribosomal proteins into the subunit. Circularly permuted GTPase that catalyzes slow GTP hydrolysis, GTPase activity is stimulated by the 30S ribosomal subunit.</text>
</comment>
<dbReference type="GO" id="GO:0019843">
    <property type="term" value="F:rRNA binding"/>
    <property type="evidence" value="ECO:0007669"/>
    <property type="project" value="UniProtKB-KW"/>
</dbReference>
<proteinExistence type="inferred from homology"/>
<keyword evidence="2" id="KW-0963">Cytoplasm</keyword>
<evidence type="ECO:0000256" key="1">
    <source>
        <dbReference type="ARBA" id="ARBA00022517"/>
    </source>
</evidence>
<sequence>MTSITLSDLGWSAHFRAQLDDAPEDLARISGVERTRLEALSPDGPVSLSLPGGQSTGDYAVGDWVRYDPETGRCLRRFERQTLLHRRAAGTGAVDQLIAANVDTLGIVTSCNADFKEARLERYLALAAQAGCLPLVIITKADTVDDPGAYRRRAESLSPLVVAIDIDATDPLEIRRLNAWAADGRTLALLGSSGVGKTTISNALTGRGEATQGIREDDAKGRHTTTSRALWRTTAGGWLIDTPGMRALRLTDAAEGIDTVFADLTDLAGQCRFSDCTHGNEPGCAIQAEIDAGRLDPGRLRRWEKLLREDARNSETLAEARARDRSLQKVYRQGQAIGKQKRGL</sequence>
<dbReference type="PROSITE" id="PS50936">
    <property type="entry name" value="ENGC_GTPASE"/>
    <property type="match status" value="1"/>
</dbReference>
<dbReference type="GO" id="GO:0003924">
    <property type="term" value="F:GTPase activity"/>
    <property type="evidence" value="ECO:0007669"/>
    <property type="project" value="UniProtKB-UniRule"/>
</dbReference>
<feature type="domain" description="EngC GTPase" evidence="4">
    <location>
        <begin position="100"/>
        <end position="246"/>
    </location>
</feature>
<dbReference type="EMBL" id="PVTD01000003">
    <property type="protein sequence ID" value="PRY24507.1"/>
    <property type="molecule type" value="Genomic_DNA"/>
</dbReference>
<dbReference type="GO" id="GO:0042274">
    <property type="term" value="P:ribosomal small subunit biogenesis"/>
    <property type="evidence" value="ECO:0007669"/>
    <property type="project" value="UniProtKB-UniRule"/>
</dbReference>
<dbReference type="SUPFAM" id="SSF52540">
    <property type="entry name" value="P-loop containing nucleoside triphosphate hydrolases"/>
    <property type="match status" value="1"/>
</dbReference>
<dbReference type="AlphaFoldDB" id="A0A2T0RTP2"/>
<dbReference type="InterPro" id="IPR010914">
    <property type="entry name" value="RsgA_GTPase_dom"/>
</dbReference>
<keyword evidence="6" id="KW-1185">Reference proteome</keyword>
<comment type="similarity">
    <text evidence="2">Belongs to the TRAFAC class YlqF/YawG GTPase family. RsgA subfamily.</text>
</comment>
<dbReference type="InterPro" id="IPR027417">
    <property type="entry name" value="P-loop_NTPase"/>
</dbReference>
<keyword evidence="2" id="KW-0342">GTP-binding</keyword>
<evidence type="ECO:0000313" key="5">
    <source>
        <dbReference type="EMBL" id="PRY24507.1"/>
    </source>
</evidence>
<dbReference type="GO" id="GO:0005525">
    <property type="term" value="F:GTP binding"/>
    <property type="evidence" value="ECO:0007669"/>
    <property type="project" value="UniProtKB-UniRule"/>
</dbReference>
<feature type="binding site" evidence="2">
    <location>
        <position position="284"/>
    </location>
    <ligand>
        <name>Zn(2+)</name>
        <dbReference type="ChEBI" id="CHEBI:29105"/>
    </ligand>
</feature>
<feature type="binding site" evidence="2">
    <location>
        <position position="276"/>
    </location>
    <ligand>
        <name>Zn(2+)</name>
        <dbReference type="ChEBI" id="CHEBI:29105"/>
    </ligand>
</feature>
<name>A0A2T0RTP2_9RHOB</name>
<reference evidence="5 6" key="1">
    <citation type="submission" date="2018-03" db="EMBL/GenBank/DDBJ databases">
        <title>Genomic Encyclopedia of Archaeal and Bacterial Type Strains, Phase II (KMG-II): from individual species to whole genera.</title>
        <authorList>
            <person name="Goeker M."/>
        </authorList>
    </citation>
    <scope>NUCLEOTIDE SEQUENCE [LARGE SCALE GENOMIC DNA]</scope>
    <source>
        <strain evidence="5 6">DSM 29328</strain>
    </source>
</reference>
<feature type="binding site" evidence="2">
    <location>
        <begin position="191"/>
        <end position="199"/>
    </location>
    <ligand>
        <name>GTP</name>
        <dbReference type="ChEBI" id="CHEBI:37565"/>
    </ligand>
</feature>
<dbReference type="CDD" id="cd01854">
    <property type="entry name" value="YjeQ_EngC"/>
    <property type="match status" value="1"/>
</dbReference>
<evidence type="ECO:0000313" key="6">
    <source>
        <dbReference type="Proteomes" id="UP000239480"/>
    </source>
</evidence>
<dbReference type="NCBIfam" id="TIGR00157">
    <property type="entry name" value="ribosome small subunit-dependent GTPase A"/>
    <property type="match status" value="1"/>
</dbReference>
<dbReference type="GO" id="GO:0046872">
    <property type="term" value="F:metal ion binding"/>
    <property type="evidence" value="ECO:0007669"/>
    <property type="project" value="UniProtKB-KW"/>
</dbReference>
<evidence type="ECO:0000256" key="2">
    <source>
        <dbReference type="HAMAP-Rule" id="MF_01820"/>
    </source>
</evidence>
<protein>
    <recommendedName>
        <fullName evidence="2">Small ribosomal subunit biogenesis GTPase RsgA</fullName>
        <ecNumber evidence="2">3.6.1.-</ecNumber>
    </recommendedName>
</protein>
<keyword evidence="2" id="KW-0862">Zinc</keyword>
<dbReference type="PANTHER" id="PTHR32120">
    <property type="entry name" value="SMALL RIBOSOMAL SUBUNIT BIOGENESIS GTPASE RSGA"/>
    <property type="match status" value="1"/>
</dbReference>
<feature type="region of interest" description="Disordered" evidence="3">
    <location>
        <begin position="207"/>
        <end position="226"/>
    </location>
</feature>
<dbReference type="InterPro" id="IPR004881">
    <property type="entry name" value="Ribosome_biogen_GTPase_RsgA"/>
</dbReference>
<organism evidence="5 6">
    <name type="scientific">Aliiruegeria haliotis</name>
    <dbReference type="NCBI Taxonomy" id="1280846"/>
    <lineage>
        <taxon>Bacteria</taxon>
        <taxon>Pseudomonadati</taxon>
        <taxon>Pseudomonadota</taxon>
        <taxon>Alphaproteobacteria</taxon>
        <taxon>Rhodobacterales</taxon>
        <taxon>Roseobacteraceae</taxon>
        <taxon>Aliiruegeria</taxon>
    </lineage>
</organism>
<dbReference type="RefSeq" id="WP_106204863.1">
    <property type="nucleotide sequence ID" value="NZ_PVTD01000003.1"/>
</dbReference>
<evidence type="ECO:0000256" key="3">
    <source>
        <dbReference type="SAM" id="MobiDB-lite"/>
    </source>
</evidence>
<comment type="subcellular location">
    <subcellularLocation>
        <location evidence="2">Cytoplasm</location>
    </subcellularLocation>
</comment>
<dbReference type="Gene3D" id="3.40.50.300">
    <property type="entry name" value="P-loop containing nucleotide triphosphate hydrolases"/>
    <property type="match status" value="1"/>
</dbReference>
<dbReference type="Gene3D" id="1.10.40.50">
    <property type="entry name" value="Probable gtpase engc, domain 3"/>
    <property type="match status" value="1"/>
</dbReference>
<keyword evidence="2" id="KW-0479">Metal-binding</keyword>
<keyword evidence="2" id="KW-0547">Nucleotide-binding</keyword>
<keyword evidence="2" id="KW-0378">Hydrolase</keyword>
<feature type="binding site" evidence="2">
    <location>
        <begin position="139"/>
        <end position="142"/>
    </location>
    <ligand>
        <name>GTP</name>
        <dbReference type="ChEBI" id="CHEBI:37565"/>
    </ligand>
</feature>
<keyword evidence="2" id="KW-0694">RNA-binding</keyword>
<dbReference type="PANTHER" id="PTHR32120:SF10">
    <property type="entry name" value="SMALL RIBOSOMAL SUBUNIT BIOGENESIS GTPASE RSGA"/>
    <property type="match status" value="1"/>
</dbReference>
<gene>
    <name evidence="2" type="primary">rsgA</name>
    <name evidence="5" type="ORF">CLV78_103373</name>
</gene>
<dbReference type="GO" id="GO:0005737">
    <property type="term" value="C:cytoplasm"/>
    <property type="evidence" value="ECO:0007669"/>
    <property type="project" value="UniProtKB-SubCell"/>
</dbReference>
<accession>A0A2T0RTP2</accession>
<feature type="binding site" evidence="2">
    <location>
        <position position="271"/>
    </location>
    <ligand>
        <name>Zn(2+)</name>
        <dbReference type="ChEBI" id="CHEBI:29105"/>
    </ligand>
</feature>
<dbReference type="OrthoDB" id="9809485at2"/>
<keyword evidence="2" id="KW-0699">rRNA-binding</keyword>
<comment type="cofactor">
    <cofactor evidence="2">
        <name>Zn(2+)</name>
        <dbReference type="ChEBI" id="CHEBI:29105"/>
    </cofactor>
    <text evidence="2">Binds 1 zinc ion per subunit.</text>
</comment>
<evidence type="ECO:0000259" key="4">
    <source>
        <dbReference type="PROSITE" id="PS50936"/>
    </source>
</evidence>
<dbReference type="HAMAP" id="MF_01820">
    <property type="entry name" value="GTPase_RsgA"/>
    <property type="match status" value="1"/>
</dbReference>
<dbReference type="Proteomes" id="UP000239480">
    <property type="component" value="Unassembled WGS sequence"/>
</dbReference>
<comment type="caution">
    <text evidence="5">The sequence shown here is derived from an EMBL/GenBank/DDBJ whole genome shotgun (WGS) entry which is preliminary data.</text>
</comment>
<keyword evidence="1 2" id="KW-0690">Ribosome biogenesis</keyword>